<dbReference type="STRING" id="5888.A0C838"/>
<dbReference type="AlphaFoldDB" id="A0C838"/>
<dbReference type="InterPro" id="IPR003409">
    <property type="entry name" value="MORN"/>
</dbReference>
<proteinExistence type="predicted"/>
<organism evidence="2 3">
    <name type="scientific">Paramecium tetraurelia</name>
    <dbReference type="NCBI Taxonomy" id="5888"/>
    <lineage>
        <taxon>Eukaryota</taxon>
        <taxon>Sar</taxon>
        <taxon>Alveolata</taxon>
        <taxon>Ciliophora</taxon>
        <taxon>Intramacronucleata</taxon>
        <taxon>Oligohymenophorea</taxon>
        <taxon>Peniculida</taxon>
        <taxon>Parameciidae</taxon>
        <taxon>Paramecium</taxon>
    </lineage>
</organism>
<name>A0C838_PARTE</name>
<dbReference type="Proteomes" id="UP000000600">
    <property type="component" value="Unassembled WGS sequence"/>
</dbReference>
<accession>A0C838</accession>
<dbReference type="KEGG" id="ptm:GSPATT00036086001"/>
<dbReference type="RefSeq" id="XP_001434352.1">
    <property type="nucleotide sequence ID" value="XM_001434315.2"/>
</dbReference>
<reference evidence="2 3" key="1">
    <citation type="journal article" date="2006" name="Nature">
        <title>Global trends of whole-genome duplications revealed by the ciliate Paramecium tetraurelia.</title>
        <authorList>
            <consortium name="Genoscope"/>
            <person name="Aury J.-M."/>
            <person name="Jaillon O."/>
            <person name="Duret L."/>
            <person name="Noel B."/>
            <person name="Jubin C."/>
            <person name="Porcel B.M."/>
            <person name="Segurens B."/>
            <person name="Daubin V."/>
            <person name="Anthouard V."/>
            <person name="Aiach N."/>
            <person name="Arnaiz O."/>
            <person name="Billaut A."/>
            <person name="Beisson J."/>
            <person name="Blanc I."/>
            <person name="Bouhouche K."/>
            <person name="Camara F."/>
            <person name="Duharcourt S."/>
            <person name="Guigo R."/>
            <person name="Gogendeau D."/>
            <person name="Katinka M."/>
            <person name="Keller A.-M."/>
            <person name="Kissmehl R."/>
            <person name="Klotz C."/>
            <person name="Koll F."/>
            <person name="Le Moue A."/>
            <person name="Lepere C."/>
            <person name="Malinsky S."/>
            <person name="Nowacki M."/>
            <person name="Nowak J.K."/>
            <person name="Plattner H."/>
            <person name="Poulain J."/>
            <person name="Ruiz F."/>
            <person name="Serrano V."/>
            <person name="Zagulski M."/>
            <person name="Dessen P."/>
            <person name="Betermier M."/>
            <person name="Weissenbach J."/>
            <person name="Scarpelli C."/>
            <person name="Schachter V."/>
            <person name="Sperling L."/>
            <person name="Meyer E."/>
            <person name="Cohen J."/>
            <person name="Wincker P."/>
        </authorList>
    </citation>
    <scope>NUCLEOTIDE SEQUENCE [LARGE SCALE GENOMIC DNA]</scope>
    <source>
        <strain evidence="2 3">Stock d4-2</strain>
    </source>
</reference>
<dbReference type="SMART" id="SM00698">
    <property type="entry name" value="MORN"/>
    <property type="match status" value="8"/>
</dbReference>
<dbReference type="EMBL" id="CT868049">
    <property type="protein sequence ID" value="CAK66955.1"/>
    <property type="molecule type" value="Genomic_DNA"/>
</dbReference>
<sequence length="441" mass="51459">MGTNNSKETKKPPIRNEDKRIEKIMDQMSFNQKAQSKRTEQKTLPIVYQYKIQSQFAQQQNDIYLENDLQFLKYDPDNQECGNLNQSTFNQQSAFKDQGQNSLNEEQSQSLDNKTIDKVIDVHECRSKLRIIPLVIEDQQHPIVIQISDDLKIELNQHHPTAQEAILYQDKEIQISNLRIAGIWRYLGPYEGFLKNKQPYQLFDQSIYIGDWFKKKREGFGLLINENYLYEGQWLEDKYHGNGRIIYGNSNAYIGQFKQGLYHGEGFYIQNIDQANTIYEGEWLSGLKNGMGKEQMPDGTIFIGQFKDNERHGHGKLFNIRDSYVFEGQWIGGITVEKGILIWQDGKRFEGGWQNNMMNGQGVFIWPGGKKYVGHYVNNLRDGYGEYYYKDGKIYKGMWKAGLMDGQGIIIYPNNTHERGIWKQGKRVDLQGKKKHKQKVV</sequence>
<dbReference type="OMA" id="LRIAGIW"/>
<dbReference type="GeneID" id="5020137"/>
<keyword evidence="3" id="KW-1185">Reference proteome</keyword>
<evidence type="ECO:0000313" key="3">
    <source>
        <dbReference type="Proteomes" id="UP000000600"/>
    </source>
</evidence>
<evidence type="ECO:0008006" key="4">
    <source>
        <dbReference type="Google" id="ProtNLM"/>
    </source>
</evidence>
<protein>
    <recommendedName>
        <fullName evidence="4">MORN repeat protein</fullName>
    </recommendedName>
</protein>
<evidence type="ECO:0000313" key="2">
    <source>
        <dbReference type="EMBL" id="CAK66955.1"/>
    </source>
</evidence>
<dbReference type="HOGENOM" id="CLU_601975_0_0_1"/>
<dbReference type="SUPFAM" id="SSF82185">
    <property type="entry name" value="Histone H3 K4-specific methyltransferase SET7/9 N-terminal domain"/>
    <property type="match status" value="3"/>
</dbReference>
<evidence type="ECO:0000256" key="1">
    <source>
        <dbReference type="ARBA" id="ARBA00022737"/>
    </source>
</evidence>
<keyword evidence="1" id="KW-0677">Repeat</keyword>
<dbReference type="eggNOG" id="KOG0229">
    <property type="taxonomic scope" value="Eukaryota"/>
</dbReference>
<dbReference type="PANTHER" id="PTHR23084:SF263">
    <property type="entry name" value="MORN REPEAT-CONTAINING PROTEIN 1"/>
    <property type="match status" value="1"/>
</dbReference>
<dbReference type="InParanoid" id="A0C838"/>
<gene>
    <name evidence="2" type="ORF">GSPATT00036086001</name>
</gene>
<dbReference type="PANTHER" id="PTHR23084">
    <property type="entry name" value="PHOSPHATIDYLINOSITOL-4-PHOSPHATE 5-KINASE RELATED"/>
    <property type="match status" value="1"/>
</dbReference>
<dbReference type="Pfam" id="PF02493">
    <property type="entry name" value="MORN"/>
    <property type="match status" value="9"/>
</dbReference>
<dbReference type="Gene3D" id="2.20.110.10">
    <property type="entry name" value="Histone H3 K4-specific methyltransferase SET7/9 N-terminal domain"/>
    <property type="match status" value="4"/>
</dbReference>
<dbReference type="OrthoDB" id="285036at2759"/>